<reference evidence="1" key="1">
    <citation type="submission" date="2014-11" db="EMBL/GenBank/DDBJ databases">
        <authorList>
            <person name="Amaro Gonzalez C."/>
        </authorList>
    </citation>
    <scope>NUCLEOTIDE SEQUENCE</scope>
</reference>
<accession>A0A0E9PG11</accession>
<name>A0A0E9PG11_ANGAN</name>
<protein>
    <submittedName>
        <fullName evidence="1">Uncharacterized protein</fullName>
    </submittedName>
</protein>
<reference evidence="1" key="2">
    <citation type="journal article" date="2015" name="Fish Shellfish Immunol.">
        <title>Early steps in the European eel (Anguilla anguilla)-Vibrio vulnificus interaction in the gills: Role of the RtxA13 toxin.</title>
        <authorList>
            <person name="Callol A."/>
            <person name="Pajuelo D."/>
            <person name="Ebbesson L."/>
            <person name="Teles M."/>
            <person name="MacKenzie S."/>
            <person name="Amaro C."/>
        </authorList>
    </citation>
    <scope>NUCLEOTIDE SEQUENCE</scope>
</reference>
<dbReference type="AlphaFoldDB" id="A0A0E9PG11"/>
<proteinExistence type="predicted"/>
<organism evidence="1">
    <name type="scientific">Anguilla anguilla</name>
    <name type="common">European freshwater eel</name>
    <name type="synonym">Muraena anguilla</name>
    <dbReference type="NCBI Taxonomy" id="7936"/>
    <lineage>
        <taxon>Eukaryota</taxon>
        <taxon>Metazoa</taxon>
        <taxon>Chordata</taxon>
        <taxon>Craniata</taxon>
        <taxon>Vertebrata</taxon>
        <taxon>Euteleostomi</taxon>
        <taxon>Actinopterygii</taxon>
        <taxon>Neopterygii</taxon>
        <taxon>Teleostei</taxon>
        <taxon>Anguilliformes</taxon>
        <taxon>Anguillidae</taxon>
        <taxon>Anguilla</taxon>
    </lineage>
</organism>
<evidence type="ECO:0000313" key="1">
    <source>
        <dbReference type="EMBL" id="JAH03469.1"/>
    </source>
</evidence>
<sequence length="46" mass="5864">MLNTQRRTYEQHFVNMLLYFLWRGKRSHMINRLFHNLIFLKQNVRV</sequence>
<dbReference type="EMBL" id="GBXM01105108">
    <property type="protein sequence ID" value="JAH03469.1"/>
    <property type="molecule type" value="Transcribed_RNA"/>
</dbReference>